<comment type="catalytic activity">
    <reaction evidence="2">
        <text>a (3E)-enoyl-CoA = a 4-saturated (2E)-enoyl-CoA</text>
        <dbReference type="Rhea" id="RHEA:45228"/>
        <dbReference type="ChEBI" id="CHEBI:58521"/>
        <dbReference type="ChEBI" id="CHEBI:85097"/>
        <dbReference type="EC" id="5.3.3.8"/>
    </reaction>
</comment>
<dbReference type="Pfam" id="PF02737">
    <property type="entry name" value="3HCDH_N"/>
    <property type="match status" value="1"/>
</dbReference>
<keyword evidence="14" id="KW-0456">Lyase</keyword>
<keyword evidence="12" id="KW-0576">Peroxisome</keyword>
<keyword evidence="10" id="KW-0520">NAD</keyword>
<evidence type="ECO:0000256" key="12">
    <source>
        <dbReference type="ARBA" id="ARBA00023140"/>
    </source>
</evidence>
<evidence type="ECO:0000259" key="19">
    <source>
        <dbReference type="Pfam" id="PF00725"/>
    </source>
</evidence>
<comment type="subcellular location">
    <subcellularLocation>
        <location evidence="3">Peroxisome</location>
    </subcellularLocation>
</comment>
<evidence type="ECO:0000256" key="9">
    <source>
        <dbReference type="ARBA" id="ARBA00023002"/>
    </source>
</evidence>
<dbReference type="PROSITE" id="PS00067">
    <property type="entry name" value="3HCDH"/>
    <property type="match status" value="1"/>
</dbReference>
<evidence type="ECO:0000256" key="7">
    <source>
        <dbReference type="ARBA" id="ARBA00011245"/>
    </source>
</evidence>
<dbReference type="InterPro" id="IPR006176">
    <property type="entry name" value="3-OHacyl-CoA_DH_NAD-bd"/>
</dbReference>
<keyword evidence="8" id="KW-0276">Fatty acid metabolism</keyword>
<dbReference type="EMBL" id="CP126220">
    <property type="protein sequence ID" value="WIA21305.1"/>
    <property type="molecule type" value="Genomic_DNA"/>
</dbReference>
<dbReference type="InterPro" id="IPR008927">
    <property type="entry name" value="6-PGluconate_DH-like_C_sf"/>
</dbReference>
<comment type="similarity">
    <text evidence="5">In the central section; belongs to the 3-hydroxyacyl-CoA dehydrogenase family.</text>
</comment>
<evidence type="ECO:0000256" key="17">
    <source>
        <dbReference type="ARBA" id="ARBA00023709"/>
    </source>
</evidence>
<evidence type="ECO:0000256" key="1">
    <source>
        <dbReference type="ARBA" id="ARBA00000452"/>
    </source>
</evidence>
<proteinExistence type="inferred from homology"/>
<keyword evidence="13" id="KW-0413">Isomerase</keyword>
<comment type="catalytic activity">
    <reaction evidence="16">
        <text>(3S)-3-hydroxybutanoyl-CoA = (3R)-3-hydroxybutanoyl-CoA</text>
        <dbReference type="Rhea" id="RHEA:21760"/>
        <dbReference type="ChEBI" id="CHEBI:57315"/>
        <dbReference type="ChEBI" id="CHEBI:57316"/>
        <dbReference type="EC" id="5.1.2.3"/>
    </reaction>
</comment>
<feature type="domain" description="3-hydroxyacyl-CoA dehydrogenase C-terminal" evidence="19">
    <location>
        <begin position="489"/>
        <end position="582"/>
    </location>
</feature>
<dbReference type="CDD" id="cd06558">
    <property type="entry name" value="crotonase-like"/>
    <property type="match status" value="1"/>
</dbReference>
<evidence type="ECO:0000313" key="21">
    <source>
        <dbReference type="EMBL" id="WIA21305.1"/>
    </source>
</evidence>
<evidence type="ECO:0000256" key="15">
    <source>
        <dbReference type="ARBA" id="ARBA00023268"/>
    </source>
</evidence>
<keyword evidence="11" id="KW-0443">Lipid metabolism</keyword>
<dbReference type="PANTHER" id="PTHR23309:SF49">
    <property type="entry name" value="PEROXISOMAL BIFUNCTIONAL ENZYME"/>
    <property type="match status" value="1"/>
</dbReference>
<evidence type="ECO:0000256" key="11">
    <source>
        <dbReference type="ARBA" id="ARBA00023098"/>
    </source>
</evidence>
<evidence type="ECO:0000256" key="3">
    <source>
        <dbReference type="ARBA" id="ARBA00004275"/>
    </source>
</evidence>
<organism evidence="21 22">
    <name type="scientific">Tetradesmus obliquus</name>
    <name type="common">Green alga</name>
    <name type="synonym">Acutodesmus obliquus</name>
    <dbReference type="NCBI Taxonomy" id="3088"/>
    <lineage>
        <taxon>Eukaryota</taxon>
        <taxon>Viridiplantae</taxon>
        <taxon>Chlorophyta</taxon>
        <taxon>core chlorophytes</taxon>
        <taxon>Chlorophyceae</taxon>
        <taxon>CS clade</taxon>
        <taxon>Sphaeropleales</taxon>
        <taxon>Scenedesmaceae</taxon>
        <taxon>Tetradesmus</taxon>
    </lineage>
</organism>
<dbReference type="InterPro" id="IPR029045">
    <property type="entry name" value="ClpP/crotonase-like_dom_sf"/>
</dbReference>
<comment type="catalytic activity">
    <reaction evidence="18">
        <text>a 4-saturated-(3S)-3-hydroxyacyl-CoA = a (3E)-enoyl-CoA + H2O</text>
        <dbReference type="Rhea" id="RHEA:20724"/>
        <dbReference type="ChEBI" id="CHEBI:15377"/>
        <dbReference type="ChEBI" id="CHEBI:58521"/>
        <dbReference type="ChEBI" id="CHEBI:137480"/>
        <dbReference type="EC" id="4.2.1.17"/>
    </reaction>
</comment>
<dbReference type="Gene3D" id="3.40.50.720">
    <property type="entry name" value="NAD(P)-binding Rossmann-like Domain"/>
    <property type="match status" value="1"/>
</dbReference>
<gene>
    <name evidence="21" type="ORF">OEZ85_000537</name>
</gene>
<name>A0ABY8UJJ9_TETOB</name>
<keyword evidence="22" id="KW-1185">Reference proteome</keyword>
<dbReference type="Proteomes" id="UP001244341">
    <property type="component" value="Chromosome 13b"/>
</dbReference>
<dbReference type="InterPro" id="IPR036291">
    <property type="entry name" value="NAD(P)-bd_dom_sf"/>
</dbReference>
<dbReference type="Pfam" id="PF00378">
    <property type="entry name" value="ECH_1"/>
    <property type="match status" value="1"/>
</dbReference>
<evidence type="ECO:0000256" key="18">
    <source>
        <dbReference type="ARBA" id="ARBA00023717"/>
    </source>
</evidence>
<comment type="catalytic activity">
    <reaction evidence="1">
        <text>a (3Z)-enoyl-CoA = a 4-saturated (2E)-enoyl-CoA</text>
        <dbReference type="Rhea" id="RHEA:45900"/>
        <dbReference type="ChEBI" id="CHEBI:85097"/>
        <dbReference type="ChEBI" id="CHEBI:85489"/>
        <dbReference type="EC" id="5.3.3.8"/>
    </reaction>
</comment>
<keyword evidence="15" id="KW-0511">Multifunctional enzyme</keyword>
<evidence type="ECO:0000256" key="6">
    <source>
        <dbReference type="ARBA" id="ARBA00008750"/>
    </source>
</evidence>
<dbReference type="PANTHER" id="PTHR23309">
    <property type="entry name" value="3-HYDROXYACYL-COA DEHYROGENASE"/>
    <property type="match status" value="1"/>
</dbReference>
<feature type="domain" description="3-hydroxyacyl-CoA dehydrogenase NAD binding" evidence="20">
    <location>
        <begin position="307"/>
        <end position="486"/>
    </location>
</feature>
<evidence type="ECO:0000256" key="10">
    <source>
        <dbReference type="ARBA" id="ARBA00023027"/>
    </source>
</evidence>
<comment type="catalytic activity">
    <reaction evidence="17">
        <text>a (3S)-3-hydroxyacyl-CoA = a (2E)-enoyl-CoA + H2O</text>
        <dbReference type="Rhea" id="RHEA:16105"/>
        <dbReference type="ChEBI" id="CHEBI:15377"/>
        <dbReference type="ChEBI" id="CHEBI:57318"/>
        <dbReference type="ChEBI" id="CHEBI:58856"/>
        <dbReference type="EC" id="4.2.1.17"/>
    </reaction>
</comment>
<evidence type="ECO:0000256" key="5">
    <source>
        <dbReference type="ARBA" id="ARBA00007005"/>
    </source>
</evidence>
<dbReference type="Pfam" id="PF00725">
    <property type="entry name" value="3HCDH"/>
    <property type="match status" value="1"/>
</dbReference>
<evidence type="ECO:0000256" key="8">
    <source>
        <dbReference type="ARBA" id="ARBA00022832"/>
    </source>
</evidence>
<evidence type="ECO:0000256" key="13">
    <source>
        <dbReference type="ARBA" id="ARBA00023235"/>
    </source>
</evidence>
<comment type="pathway">
    <text evidence="4">Lipid metabolism; fatty acid beta-oxidation.</text>
</comment>
<dbReference type="SUPFAM" id="SSF52096">
    <property type="entry name" value="ClpP/crotonase"/>
    <property type="match status" value="1"/>
</dbReference>
<evidence type="ECO:0000256" key="16">
    <source>
        <dbReference type="ARBA" id="ARBA00023701"/>
    </source>
</evidence>
<comment type="similarity">
    <text evidence="6">In the N-terminal section; belongs to the enoyl-CoA hydratase/isomerase family.</text>
</comment>
<dbReference type="InterPro" id="IPR006180">
    <property type="entry name" value="3-OHacyl-CoA_DH_CS"/>
</dbReference>
<keyword evidence="9" id="KW-0560">Oxidoreductase</keyword>
<evidence type="ECO:0000256" key="4">
    <source>
        <dbReference type="ARBA" id="ARBA00005005"/>
    </source>
</evidence>
<accession>A0ABY8UJJ9</accession>
<evidence type="ECO:0000256" key="2">
    <source>
        <dbReference type="ARBA" id="ARBA00000765"/>
    </source>
</evidence>
<dbReference type="InterPro" id="IPR001753">
    <property type="entry name" value="Enoyl-CoA_hydra/iso"/>
</dbReference>
<sequence>MAPSAEYRVESDGVAVITLSNPPVNALHPAVLKGLFDSLRRAHADPNVKAVVVTGSGKNFSAGFDINQFQKQSGGGGIDGNINGAICEVLEGGAKPTVAAIQGVALGGGLEVAMGCNARVGTPGCRLGLPELQLGIIPGFGGTQRLPRLVGLQQAIQMMLTSAPIGDKAGLKAGLLDAVVPQGELLAAAKRRALDIAAGVLPRLQSLQRTDRLEPYGEATAIIDFARAQAAKRARHLTHPQLCLDAIQEGVAKGGLAGLKKEGEAFAAAAALDTHKALVHIFFATRSTKKVTGVTDAGLKPRKVAAVAVLGGGLMGSGIATALALAGVKVLLKEVNQQFLDGGMSRIRANMASRVKKGRMSQAAADAAMAKVTGTLDYSGFGGVDMVIEAVIEDIGLKQRIFADLEASCAPHAILATNTSTIDIELVGAKLKPATRERVVGAHFFSPAHVMPLLEIVRTRHTSKQVLLDTLELSSAIKKTPVVVGNCTGFAVNRVFFPYTMAACLLMDSGVNPYQIDAAIAGGFGMPMGPFRLSDLVGSDIGLHVGKNFVDSFPQRVYVSGIFPALVEAKRLGEKSGAGFYKFDAKRRPSPDPAVEPFIRRSVESAGLLGKVFGGKPPKLSQQETIELLFFPVVNEGCRVIDEGIVDKPADLDVATVMAMGFPPYRGGLIFWADLVGAKHIVARLQQLAQQFAPAGLAGFFEPCEYLKAAAASGRRLSDGRAGAASKL</sequence>
<dbReference type="Gene3D" id="3.90.226.10">
    <property type="entry name" value="2-enoyl-CoA Hydratase, Chain A, domain 1"/>
    <property type="match status" value="1"/>
</dbReference>
<protein>
    <recommendedName>
        <fullName evidence="23">3-hydroxyacyl-CoA dehydrogenase</fullName>
    </recommendedName>
</protein>
<dbReference type="InterPro" id="IPR006108">
    <property type="entry name" value="3HC_DH_C"/>
</dbReference>
<evidence type="ECO:0000256" key="14">
    <source>
        <dbReference type="ARBA" id="ARBA00023239"/>
    </source>
</evidence>
<evidence type="ECO:0008006" key="23">
    <source>
        <dbReference type="Google" id="ProtNLM"/>
    </source>
</evidence>
<dbReference type="Gene3D" id="1.10.1040.50">
    <property type="match status" value="1"/>
</dbReference>
<comment type="subunit">
    <text evidence="7">Monomer.</text>
</comment>
<dbReference type="SUPFAM" id="SSF48179">
    <property type="entry name" value="6-phosphogluconate dehydrogenase C-terminal domain-like"/>
    <property type="match status" value="2"/>
</dbReference>
<evidence type="ECO:0000259" key="20">
    <source>
        <dbReference type="Pfam" id="PF02737"/>
    </source>
</evidence>
<reference evidence="21 22" key="1">
    <citation type="submission" date="2023-05" db="EMBL/GenBank/DDBJ databases">
        <title>A 100% complete, gapless, phased diploid assembly of the Scenedesmus obliquus UTEX 3031 genome.</title>
        <authorList>
            <person name="Biondi T.C."/>
            <person name="Hanschen E.R."/>
            <person name="Kwon T."/>
            <person name="Eng W."/>
            <person name="Kruse C.P.S."/>
            <person name="Koehler S.I."/>
            <person name="Kunde Y."/>
            <person name="Gleasner C.D."/>
            <person name="You Mak K.T."/>
            <person name="Polle J."/>
            <person name="Hovde B.T."/>
            <person name="Starkenburg S.R."/>
        </authorList>
    </citation>
    <scope>NUCLEOTIDE SEQUENCE [LARGE SCALE GENOMIC DNA]</scope>
    <source>
        <strain evidence="21 22">DOE0152z</strain>
    </source>
</reference>
<dbReference type="SUPFAM" id="SSF51735">
    <property type="entry name" value="NAD(P)-binding Rossmann-fold domains"/>
    <property type="match status" value="1"/>
</dbReference>
<evidence type="ECO:0000313" key="22">
    <source>
        <dbReference type="Proteomes" id="UP001244341"/>
    </source>
</evidence>